<dbReference type="Proteomes" id="UP000774326">
    <property type="component" value="Unassembled WGS sequence"/>
</dbReference>
<feature type="region of interest" description="Disordered" evidence="1">
    <location>
        <begin position="1"/>
        <end position="36"/>
    </location>
</feature>
<organism evidence="2 3">
    <name type="scientific">Wickerhamomyces pijperi</name>
    <name type="common">Yeast</name>
    <name type="synonym">Pichia pijperi</name>
    <dbReference type="NCBI Taxonomy" id="599730"/>
    <lineage>
        <taxon>Eukaryota</taxon>
        <taxon>Fungi</taxon>
        <taxon>Dikarya</taxon>
        <taxon>Ascomycota</taxon>
        <taxon>Saccharomycotina</taxon>
        <taxon>Saccharomycetes</taxon>
        <taxon>Phaffomycetales</taxon>
        <taxon>Wickerhamomycetaceae</taxon>
        <taxon>Wickerhamomyces</taxon>
    </lineage>
</organism>
<feature type="non-terminal residue" evidence="2">
    <location>
        <position position="1"/>
    </location>
</feature>
<evidence type="ECO:0000256" key="1">
    <source>
        <dbReference type="SAM" id="MobiDB-lite"/>
    </source>
</evidence>
<evidence type="ECO:0000313" key="2">
    <source>
        <dbReference type="EMBL" id="KAH3686707.1"/>
    </source>
</evidence>
<evidence type="ECO:0000313" key="3">
    <source>
        <dbReference type="Proteomes" id="UP000774326"/>
    </source>
</evidence>
<dbReference type="AlphaFoldDB" id="A0A9P8Q9Z0"/>
<gene>
    <name evidence="2" type="ORF">WICPIJ_002315</name>
</gene>
<accession>A0A9P8Q9Z0</accession>
<name>A0A9P8Q9Z0_WICPI</name>
<proteinExistence type="predicted"/>
<feature type="compositionally biased region" description="Basic and acidic residues" evidence="1">
    <location>
        <begin position="1"/>
        <end position="14"/>
    </location>
</feature>
<reference evidence="2" key="2">
    <citation type="submission" date="2021-01" db="EMBL/GenBank/DDBJ databases">
        <authorList>
            <person name="Schikora-Tamarit M.A."/>
        </authorList>
    </citation>
    <scope>NUCLEOTIDE SEQUENCE</scope>
    <source>
        <strain evidence="2">CBS2887</strain>
    </source>
</reference>
<protein>
    <submittedName>
        <fullName evidence="2">Uncharacterized protein</fullName>
    </submittedName>
</protein>
<keyword evidence="3" id="KW-1185">Reference proteome</keyword>
<comment type="caution">
    <text evidence="2">The sequence shown here is derived from an EMBL/GenBank/DDBJ whole genome shotgun (WGS) entry which is preliminary data.</text>
</comment>
<reference evidence="2" key="1">
    <citation type="journal article" date="2021" name="Open Biol.">
        <title>Shared evolutionary footprints suggest mitochondrial oxidative damage underlies multiple complex I losses in fungi.</title>
        <authorList>
            <person name="Schikora-Tamarit M.A."/>
            <person name="Marcet-Houben M."/>
            <person name="Nosek J."/>
            <person name="Gabaldon T."/>
        </authorList>
    </citation>
    <scope>NUCLEOTIDE SEQUENCE</scope>
    <source>
        <strain evidence="2">CBS2887</strain>
    </source>
</reference>
<dbReference type="EMBL" id="JAEUBG010001258">
    <property type="protein sequence ID" value="KAH3686707.1"/>
    <property type="molecule type" value="Genomic_DNA"/>
</dbReference>
<sequence length="73" mass="7811">GDDLGNMRRGDERSNVAVDQHQAGQFGEDGGEAAAKPQTDLDASLSFFARKLLRRAISSRVPATFCTLSEAPC</sequence>